<protein>
    <recommendedName>
        <fullName evidence="3">Juvenile hormone acid methyltransferase</fullName>
    </recommendedName>
</protein>
<dbReference type="Gene3D" id="3.40.50.150">
    <property type="entry name" value="Vaccinia Virus protein VP39"/>
    <property type="match status" value="1"/>
</dbReference>
<name>A0A8R2QY74_BOMMO</name>
<evidence type="ECO:0008006" key="3">
    <source>
        <dbReference type="Google" id="ProtNLM"/>
    </source>
</evidence>
<reference evidence="1" key="2">
    <citation type="submission" date="2022-06" db="UniProtKB">
        <authorList>
            <consortium name="EnsemblMetazoa"/>
        </authorList>
    </citation>
    <scope>IDENTIFICATION</scope>
    <source>
        <strain evidence="1">p50T (Dazao)</strain>
    </source>
</reference>
<dbReference type="EnsemblMetazoa" id="XM_038013025.1">
    <property type="protein sequence ID" value="XP_037868953.1"/>
    <property type="gene ID" value="LOC101742377"/>
</dbReference>
<organism evidence="1 2">
    <name type="scientific">Bombyx mori</name>
    <name type="common">Silk moth</name>
    <dbReference type="NCBI Taxonomy" id="7091"/>
    <lineage>
        <taxon>Eukaryota</taxon>
        <taxon>Metazoa</taxon>
        <taxon>Ecdysozoa</taxon>
        <taxon>Arthropoda</taxon>
        <taxon>Hexapoda</taxon>
        <taxon>Insecta</taxon>
        <taxon>Pterygota</taxon>
        <taxon>Neoptera</taxon>
        <taxon>Endopterygota</taxon>
        <taxon>Lepidoptera</taxon>
        <taxon>Glossata</taxon>
        <taxon>Ditrysia</taxon>
        <taxon>Bombycoidea</taxon>
        <taxon>Bombycidae</taxon>
        <taxon>Bombycinae</taxon>
        <taxon>Bombyx</taxon>
    </lineage>
</organism>
<evidence type="ECO:0000313" key="2">
    <source>
        <dbReference type="Proteomes" id="UP000005204"/>
    </source>
</evidence>
<keyword evidence="2" id="KW-1185">Reference proteome</keyword>
<dbReference type="AlphaFoldDB" id="A0A8R2QY74"/>
<dbReference type="CDD" id="cd02440">
    <property type="entry name" value="AdoMet_MTases"/>
    <property type="match status" value="1"/>
</dbReference>
<dbReference type="InterPro" id="IPR029063">
    <property type="entry name" value="SAM-dependent_MTases_sf"/>
</dbReference>
<dbReference type="SUPFAM" id="SSF53335">
    <property type="entry name" value="S-adenosyl-L-methionine-dependent methyltransferases"/>
    <property type="match status" value="1"/>
</dbReference>
<reference evidence="2" key="1">
    <citation type="journal article" date="2008" name="Insect Biochem. Mol. Biol.">
        <title>The genome of a lepidopteran model insect, the silkworm Bombyx mori.</title>
        <authorList>
            <consortium name="International Silkworm Genome Consortium"/>
        </authorList>
    </citation>
    <scope>NUCLEOTIDE SEQUENCE [LARGE SCALE GENOMIC DNA]</scope>
    <source>
        <strain evidence="2">p50T</strain>
    </source>
</reference>
<dbReference type="GeneID" id="101742377"/>
<dbReference type="KEGG" id="bmor:101742377"/>
<dbReference type="RefSeq" id="XP_037868953.1">
    <property type="nucleotide sequence ID" value="XM_038013025.2"/>
</dbReference>
<dbReference type="PANTHER" id="PTHR43861">
    <property type="entry name" value="TRANS-ACONITATE 2-METHYLTRANSFERASE-RELATED"/>
    <property type="match status" value="1"/>
</dbReference>
<dbReference type="PANTHER" id="PTHR43861:SF1">
    <property type="entry name" value="TRANS-ACONITATE 2-METHYLTRANSFERASE"/>
    <property type="match status" value="1"/>
</dbReference>
<dbReference type="Pfam" id="PF13489">
    <property type="entry name" value="Methyltransf_23"/>
    <property type="match status" value="1"/>
</dbReference>
<accession>A0A8R2QY74</accession>
<dbReference type="Proteomes" id="UP000005204">
    <property type="component" value="Unassembled WGS sequence"/>
</dbReference>
<evidence type="ECO:0000313" key="1">
    <source>
        <dbReference type="EnsemblMetazoa" id="XP_037868953.1"/>
    </source>
</evidence>
<sequence length="282" mass="33237">MSEHCETDSNARSFTMNDDAELYRNSSSMQRRDALNSLTEYLPKFKWKESKEKILDIGCADGSVTNIISSCCPTDFELFEACDVNVKSVKYATEHYGTSKMRFRVMDIESDLPKEMKGKFDHVFSFYTLHWIENQEKAFQNIYDLTADDGECFLTLLAQMPVFNLFDALKHTEKWRHWLRYIKNFISPYYETSDPDVVIELLLKRVGFRYVDVRCRQKKFEFYDLKSFRNLLEAVSPFKVGQELQEELIDDVMEVAKEMRIIDTQNSTAKLIYNLVVIHCRK</sequence>
<proteinExistence type="predicted"/>